<evidence type="ECO:0000313" key="3">
    <source>
        <dbReference type="Proteomes" id="UP001596380"/>
    </source>
</evidence>
<name>A0ABW2CK20_9ACTN</name>
<protein>
    <submittedName>
        <fullName evidence="2">Uncharacterized protein</fullName>
    </submittedName>
</protein>
<dbReference type="Proteomes" id="UP001596380">
    <property type="component" value="Unassembled WGS sequence"/>
</dbReference>
<keyword evidence="3" id="KW-1185">Reference proteome</keyword>
<evidence type="ECO:0000313" key="2">
    <source>
        <dbReference type="EMBL" id="MFC6881832.1"/>
    </source>
</evidence>
<comment type="caution">
    <text evidence="2">The sequence shown here is derived from an EMBL/GenBank/DDBJ whole genome shotgun (WGS) entry which is preliminary data.</text>
</comment>
<proteinExistence type="predicted"/>
<evidence type="ECO:0000256" key="1">
    <source>
        <dbReference type="SAM" id="MobiDB-lite"/>
    </source>
</evidence>
<organism evidence="2 3">
    <name type="scientific">Actinomadura yumaensis</name>
    <dbReference type="NCBI Taxonomy" id="111807"/>
    <lineage>
        <taxon>Bacteria</taxon>
        <taxon>Bacillati</taxon>
        <taxon>Actinomycetota</taxon>
        <taxon>Actinomycetes</taxon>
        <taxon>Streptosporangiales</taxon>
        <taxon>Thermomonosporaceae</taxon>
        <taxon>Actinomadura</taxon>
    </lineage>
</organism>
<feature type="region of interest" description="Disordered" evidence="1">
    <location>
        <begin position="30"/>
        <end position="71"/>
    </location>
</feature>
<sequence>MRRRSFAVLGGLMITTGALVVVAPVSTGVAPASATHPAGPARPIPIRSVTAPAPPSLGDVMSLPGAASGRT</sequence>
<gene>
    <name evidence="2" type="ORF">ACFQKB_18900</name>
</gene>
<reference evidence="3" key="1">
    <citation type="journal article" date="2019" name="Int. J. Syst. Evol. Microbiol.">
        <title>The Global Catalogue of Microorganisms (GCM) 10K type strain sequencing project: providing services to taxonomists for standard genome sequencing and annotation.</title>
        <authorList>
            <consortium name="The Broad Institute Genomics Platform"/>
            <consortium name="The Broad Institute Genome Sequencing Center for Infectious Disease"/>
            <person name="Wu L."/>
            <person name="Ma J."/>
        </authorList>
    </citation>
    <scope>NUCLEOTIDE SEQUENCE [LARGE SCALE GENOMIC DNA]</scope>
    <source>
        <strain evidence="3">JCM 3369</strain>
    </source>
</reference>
<dbReference type="EMBL" id="JBHSXS010000010">
    <property type="protein sequence ID" value="MFC6881832.1"/>
    <property type="molecule type" value="Genomic_DNA"/>
</dbReference>
<dbReference type="RefSeq" id="WP_160823582.1">
    <property type="nucleotide sequence ID" value="NZ_JBHSXS010000010.1"/>
</dbReference>
<accession>A0ABW2CK20</accession>